<dbReference type="InterPro" id="IPR051458">
    <property type="entry name" value="Cyt/Met_Dipeptidase"/>
</dbReference>
<dbReference type="InterPro" id="IPR036264">
    <property type="entry name" value="Bact_exopeptidase_dim_dom"/>
</dbReference>
<dbReference type="NCBIfam" id="NF005914">
    <property type="entry name" value="PRK07907.1"/>
    <property type="match status" value="1"/>
</dbReference>
<feature type="domain" description="Peptidase M20 dimerisation" evidence="4">
    <location>
        <begin position="199"/>
        <end position="358"/>
    </location>
</feature>
<name>A0A8J6PXZ8_9FLAO</name>
<dbReference type="NCBIfam" id="NF006579">
    <property type="entry name" value="PRK09104.1"/>
    <property type="match status" value="1"/>
</dbReference>
<dbReference type="InterPro" id="IPR002933">
    <property type="entry name" value="Peptidase_M20"/>
</dbReference>
<dbReference type="CDD" id="cd05680">
    <property type="entry name" value="M20_dipept_like"/>
    <property type="match status" value="1"/>
</dbReference>
<dbReference type="Proteomes" id="UP000600588">
    <property type="component" value="Unassembled WGS sequence"/>
</dbReference>
<dbReference type="PANTHER" id="PTHR43270">
    <property type="entry name" value="BETA-ALA-HIS DIPEPTIDASE"/>
    <property type="match status" value="1"/>
</dbReference>
<keyword evidence="2" id="KW-0479">Metal-binding</keyword>
<comment type="caution">
    <text evidence="5">The sequence shown here is derived from an EMBL/GenBank/DDBJ whole genome shotgun (WGS) entry which is preliminary data.</text>
</comment>
<keyword evidence="1" id="KW-0645">Protease</keyword>
<dbReference type="Gene3D" id="3.30.70.360">
    <property type="match status" value="1"/>
</dbReference>
<dbReference type="Gene3D" id="3.40.630.10">
    <property type="entry name" value="Zn peptidases"/>
    <property type="match status" value="1"/>
</dbReference>
<gene>
    <name evidence="5" type="ORF">ICJ83_01805</name>
</gene>
<evidence type="ECO:0000256" key="3">
    <source>
        <dbReference type="ARBA" id="ARBA00022801"/>
    </source>
</evidence>
<organism evidence="5 6">
    <name type="scientific">Aestuariibaculum sediminum</name>
    <dbReference type="NCBI Taxonomy" id="2770637"/>
    <lineage>
        <taxon>Bacteria</taxon>
        <taxon>Pseudomonadati</taxon>
        <taxon>Bacteroidota</taxon>
        <taxon>Flavobacteriia</taxon>
        <taxon>Flavobacteriales</taxon>
        <taxon>Flavobacteriaceae</taxon>
    </lineage>
</organism>
<dbReference type="AlphaFoldDB" id="A0A8J6PXZ8"/>
<dbReference type="Pfam" id="PF01546">
    <property type="entry name" value="Peptidase_M20"/>
    <property type="match status" value="1"/>
</dbReference>
<dbReference type="PANTHER" id="PTHR43270:SF12">
    <property type="entry name" value="SUCCINYL-DIAMINOPIMELATE DESUCCINYLASE"/>
    <property type="match status" value="1"/>
</dbReference>
<evidence type="ECO:0000256" key="2">
    <source>
        <dbReference type="ARBA" id="ARBA00022723"/>
    </source>
</evidence>
<sequence>MNNNTSYIEKNKDRFLSELIELLKIPSISADSAYKNDVLKTAEAVKDHLKNAGCDTVEICPTKGYPIVYGEKIIDKNLPTVLVYGHYDVQPADPLELWDSAPFEPVIKKTELHPEGAIFARGACDDKGQMYMHVKALEFMTSTNQLPCNVKFMIEGEEEVGSVNLTDFVKENREKLSNDVILISDTGMIAKDIPSITTGLRGLSYVEVEVTGPNRDLHSGLYGGAVANPINVLTKMIASLQDENNHITIPGFYDNVEELSKEERAEMAKAPFNLEDYKKALNIEDVYGETGYTTNERNSIRPTLDVNGIWGGYTGEGAKTVIASKAYAKISMRLVPNQDWQNITQLFKTHFESIAPKGVKVKVTPHHGGQGYVTPIDSIGYQAAAKAYNDTFGKQPIPQRSGGSIPIVALFEEELKSKIILMGFGLDSDAIHSPNEHFGVFNYLKGIETIPLFYKYFTELSK</sequence>
<dbReference type="FunFam" id="3.30.70.360:FF:000016">
    <property type="entry name" value="Peptidase family M20/M25/M40"/>
    <property type="match status" value="1"/>
</dbReference>
<dbReference type="GO" id="GO:0008233">
    <property type="term" value="F:peptidase activity"/>
    <property type="evidence" value="ECO:0007669"/>
    <property type="project" value="UniProtKB-KW"/>
</dbReference>
<dbReference type="NCBIfam" id="NF006053">
    <property type="entry name" value="PRK08201.1"/>
    <property type="match status" value="1"/>
</dbReference>
<dbReference type="InterPro" id="IPR011650">
    <property type="entry name" value="Peptidase_M20_dimer"/>
</dbReference>
<proteinExistence type="predicted"/>
<reference evidence="5 6" key="1">
    <citation type="submission" date="2020-09" db="EMBL/GenBank/DDBJ databases">
        <title>TT11 complete genome.</title>
        <authorList>
            <person name="Wu Z."/>
        </authorList>
    </citation>
    <scope>NUCLEOTIDE SEQUENCE [LARGE SCALE GENOMIC DNA]</scope>
    <source>
        <strain evidence="5 6">TT11</strain>
    </source>
</reference>
<dbReference type="RefSeq" id="WP_188228642.1">
    <property type="nucleotide sequence ID" value="NZ_JACVXB010000001.1"/>
</dbReference>
<evidence type="ECO:0000256" key="1">
    <source>
        <dbReference type="ARBA" id="ARBA00022670"/>
    </source>
</evidence>
<dbReference type="SUPFAM" id="SSF55031">
    <property type="entry name" value="Bacterial exopeptidase dimerisation domain"/>
    <property type="match status" value="1"/>
</dbReference>
<accession>A0A8J6PXZ8</accession>
<dbReference type="GO" id="GO:0046872">
    <property type="term" value="F:metal ion binding"/>
    <property type="evidence" value="ECO:0007669"/>
    <property type="project" value="UniProtKB-KW"/>
</dbReference>
<evidence type="ECO:0000259" key="4">
    <source>
        <dbReference type="Pfam" id="PF07687"/>
    </source>
</evidence>
<evidence type="ECO:0000313" key="5">
    <source>
        <dbReference type="EMBL" id="MBD0830857.1"/>
    </source>
</evidence>
<keyword evidence="3" id="KW-0378">Hydrolase</keyword>
<dbReference type="SUPFAM" id="SSF53187">
    <property type="entry name" value="Zn-dependent exopeptidases"/>
    <property type="match status" value="1"/>
</dbReference>
<dbReference type="Pfam" id="PF07687">
    <property type="entry name" value="M20_dimer"/>
    <property type="match status" value="1"/>
</dbReference>
<evidence type="ECO:0000313" key="6">
    <source>
        <dbReference type="Proteomes" id="UP000600588"/>
    </source>
</evidence>
<keyword evidence="6" id="KW-1185">Reference proteome</keyword>
<dbReference type="GO" id="GO:0006508">
    <property type="term" value="P:proteolysis"/>
    <property type="evidence" value="ECO:0007669"/>
    <property type="project" value="UniProtKB-KW"/>
</dbReference>
<protein>
    <submittedName>
        <fullName evidence="5">Dipeptidase</fullName>
    </submittedName>
</protein>
<dbReference type="EMBL" id="JACVXB010000001">
    <property type="protein sequence ID" value="MBD0830857.1"/>
    <property type="molecule type" value="Genomic_DNA"/>
</dbReference>